<name>A0A813LRP7_POLGL</name>
<feature type="transmembrane region" description="Helical" evidence="1">
    <location>
        <begin position="45"/>
        <end position="67"/>
    </location>
</feature>
<evidence type="ECO:0000313" key="3">
    <source>
        <dbReference type="EMBL" id="CAE8736465.1"/>
    </source>
</evidence>
<protein>
    <submittedName>
        <fullName evidence="3">Uncharacterized protein</fullName>
    </submittedName>
</protein>
<accession>A0A813LRP7</accession>
<dbReference type="AlphaFoldDB" id="A0A813LRP7"/>
<sequence>MLLLLLLLMSLLLLLLSTAVKNHCQHLVILNRSRLCVLSGCRFSLLFFPFVFCFFMVLQGIVCKAIAKHVNQTVSGKLAANRAIIVAVIIVVVVVIVVAAFLFCFVFCCCCHCCYDVDTTQPRTTKYGQFQ</sequence>
<feature type="signal peptide" evidence="2">
    <location>
        <begin position="1"/>
        <end position="19"/>
    </location>
</feature>
<reference evidence="3" key="1">
    <citation type="submission" date="2021-02" db="EMBL/GenBank/DDBJ databases">
        <authorList>
            <person name="Dougan E. K."/>
            <person name="Rhodes N."/>
            <person name="Thang M."/>
            <person name="Chan C."/>
        </authorList>
    </citation>
    <scope>NUCLEOTIDE SEQUENCE</scope>
</reference>
<evidence type="ECO:0000256" key="2">
    <source>
        <dbReference type="SAM" id="SignalP"/>
    </source>
</evidence>
<dbReference type="EMBL" id="CAJNNW010036665">
    <property type="protein sequence ID" value="CAE8736465.1"/>
    <property type="molecule type" value="Genomic_DNA"/>
</dbReference>
<keyword evidence="1" id="KW-1133">Transmembrane helix</keyword>
<dbReference type="Proteomes" id="UP000626109">
    <property type="component" value="Unassembled WGS sequence"/>
</dbReference>
<comment type="caution">
    <text evidence="3">The sequence shown here is derived from an EMBL/GenBank/DDBJ whole genome shotgun (WGS) entry which is preliminary data.</text>
</comment>
<keyword evidence="2" id="KW-0732">Signal</keyword>
<feature type="chain" id="PRO_5032351151" evidence="2">
    <location>
        <begin position="20"/>
        <end position="131"/>
    </location>
</feature>
<evidence type="ECO:0000256" key="1">
    <source>
        <dbReference type="SAM" id="Phobius"/>
    </source>
</evidence>
<evidence type="ECO:0000313" key="4">
    <source>
        <dbReference type="Proteomes" id="UP000626109"/>
    </source>
</evidence>
<gene>
    <name evidence="3" type="ORF">PGLA2088_LOCUS48327</name>
</gene>
<feature type="transmembrane region" description="Helical" evidence="1">
    <location>
        <begin position="79"/>
        <end position="103"/>
    </location>
</feature>
<keyword evidence="1" id="KW-0812">Transmembrane</keyword>
<organism evidence="3 4">
    <name type="scientific">Polarella glacialis</name>
    <name type="common">Dinoflagellate</name>
    <dbReference type="NCBI Taxonomy" id="89957"/>
    <lineage>
        <taxon>Eukaryota</taxon>
        <taxon>Sar</taxon>
        <taxon>Alveolata</taxon>
        <taxon>Dinophyceae</taxon>
        <taxon>Suessiales</taxon>
        <taxon>Suessiaceae</taxon>
        <taxon>Polarella</taxon>
    </lineage>
</organism>
<keyword evidence="1" id="KW-0472">Membrane</keyword>
<proteinExistence type="predicted"/>